<keyword evidence="1" id="KW-0472">Membrane</keyword>
<organism evidence="2 3">
    <name type="scientific">Faecalibacterium prausnitzii M21/2</name>
    <dbReference type="NCBI Taxonomy" id="411485"/>
    <lineage>
        <taxon>Bacteria</taxon>
        <taxon>Bacillati</taxon>
        <taxon>Bacillota</taxon>
        <taxon>Clostridia</taxon>
        <taxon>Eubacteriales</taxon>
        <taxon>Oscillospiraceae</taxon>
        <taxon>Faecalibacterium</taxon>
    </lineage>
</organism>
<keyword evidence="1" id="KW-1133">Transmembrane helix</keyword>
<sequence>MEDEGNGSICPIRTQTERRKTMIVLQLLLYCLLFTAMVKIAVIGGAVNGLYFYPKEVQDRAIELGLIDRNTMNRKRKCFMIPFFIVMLAALVLIIGLWNGASSFGEAYWQALLFLEVMNIYDGVVIDKLWVGHSQFWVLPGLEDAPFVQTWRQVLKKRSILALIWVAGAAIVGGIVHLIF</sequence>
<proteinExistence type="predicted"/>
<evidence type="ECO:0000313" key="2">
    <source>
        <dbReference type="EMBL" id="EDP22408.1"/>
    </source>
</evidence>
<comment type="caution">
    <text evidence="2">The sequence shown here is derived from an EMBL/GenBank/DDBJ whole genome shotgun (WGS) entry which is preliminary data.</text>
</comment>
<reference evidence="2 3" key="2">
    <citation type="submission" date="2007-09" db="EMBL/GenBank/DDBJ databases">
        <authorList>
            <person name="Fulton L."/>
            <person name="Clifton S."/>
            <person name="Fulton B."/>
            <person name="Xu J."/>
            <person name="Minx P."/>
            <person name="Pepin K.H."/>
            <person name="Johnson M."/>
            <person name="Thiruvilangam P."/>
            <person name="Bhonagiri V."/>
            <person name="Nash W.E."/>
            <person name="Mardis E.R."/>
            <person name="Wilson R.K."/>
        </authorList>
    </citation>
    <scope>NUCLEOTIDE SEQUENCE [LARGE SCALE GENOMIC DNA]</scope>
    <source>
        <strain evidence="2 3">M21/2</strain>
    </source>
</reference>
<evidence type="ECO:0008006" key="4">
    <source>
        <dbReference type="Google" id="ProtNLM"/>
    </source>
</evidence>
<accession>A8S8S6</accession>
<dbReference type="HOGENOM" id="CLU_132587_0_0_9"/>
<dbReference type="AlphaFoldDB" id="A8S8S6"/>
<dbReference type="EMBL" id="ABED02000020">
    <property type="protein sequence ID" value="EDP22408.1"/>
    <property type="molecule type" value="Genomic_DNA"/>
</dbReference>
<gene>
    <name evidence="2" type="ORF">FAEPRAM212_00865</name>
</gene>
<name>A8S8S6_9FIRM</name>
<keyword evidence="1" id="KW-0812">Transmembrane</keyword>
<evidence type="ECO:0000256" key="1">
    <source>
        <dbReference type="SAM" id="Phobius"/>
    </source>
</evidence>
<feature type="transmembrane region" description="Helical" evidence="1">
    <location>
        <begin position="160"/>
        <end position="179"/>
    </location>
</feature>
<evidence type="ECO:0000313" key="3">
    <source>
        <dbReference type="Proteomes" id="UP000005945"/>
    </source>
</evidence>
<dbReference type="Proteomes" id="UP000005945">
    <property type="component" value="Unassembled WGS sequence"/>
</dbReference>
<protein>
    <recommendedName>
        <fullName evidence="4">CAAX amino terminal protease family protein</fullName>
    </recommendedName>
</protein>
<feature type="transmembrane region" description="Helical" evidence="1">
    <location>
        <begin position="27"/>
        <end position="53"/>
    </location>
</feature>
<reference evidence="2 3" key="1">
    <citation type="submission" date="2007-09" db="EMBL/GenBank/DDBJ databases">
        <title>Draft genome sequence of Faecalibacterium prausnitzii M21/2.</title>
        <authorList>
            <person name="Sudarsanam P."/>
            <person name="Ley R."/>
            <person name="Guruge J."/>
            <person name="Turnbaugh P.J."/>
            <person name="Mahowald M."/>
            <person name="Liep D."/>
            <person name="Gordon J."/>
        </authorList>
    </citation>
    <scope>NUCLEOTIDE SEQUENCE [LARGE SCALE GENOMIC DNA]</scope>
    <source>
        <strain evidence="2 3">M21/2</strain>
    </source>
</reference>
<feature type="transmembrane region" description="Helical" evidence="1">
    <location>
        <begin position="79"/>
        <end position="101"/>
    </location>
</feature>